<dbReference type="PANTHER" id="PTHR10694">
    <property type="entry name" value="LYSINE-SPECIFIC DEMETHYLASE"/>
    <property type="match status" value="1"/>
</dbReference>
<dbReference type="Pfam" id="PF02375">
    <property type="entry name" value="JmjN"/>
    <property type="match status" value="1"/>
</dbReference>
<organism evidence="4 5">
    <name type="scientific">Ilex paraguariensis</name>
    <name type="common">yerba mate</name>
    <dbReference type="NCBI Taxonomy" id="185542"/>
    <lineage>
        <taxon>Eukaryota</taxon>
        <taxon>Viridiplantae</taxon>
        <taxon>Streptophyta</taxon>
        <taxon>Embryophyta</taxon>
        <taxon>Tracheophyta</taxon>
        <taxon>Spermatophyta</taxon>
        <taxon>Magnoliopsida</taxon>
        <taxon>eudicotyledons</taxon>
        <taxon>Gunneridae</taxon>
        <taxon>Pentapetalae</taxon>
        <taxon>asterids</taxon>
        <taxon>campanulids</taxon>
        <taxon>Aquifoliales</taxon>
        <taxon>Aquifoliaceae</taxon>
        <taxon>Ilex</taxon>
    </lineage>
</organism>
<comment type="caution">
    <text evidence="4">The sequence shown here is derived from an EMBL/GenBank/DDBJ whole genome shotgun (WGS) entry which is preliminary data.</text>
</comment>
<dbReference type="EMBL" id="CAUOFW020001059">
    <property type="protein sequence ID" value="CAK9140613.1"/>
    <property type="molecule type" value="Genomic_DNA"/>
</dbReference>
<dbReference type="PROSITE" id="PS51184">
    <property type="entry name" value="JMJC"/>
    <property type="match status" value="1"/>
</dbReference>
<dbReference type="Proteomes" id="UP001642360">
    <property type="component" value="Unassembled WGS sequence"/>
</dbReference>
<feature type="domain" description="JmjN" evidence="2">
    <location>
        <begin position="31"/>
        <end position="72"/>
    </location>
</feature>
<evidence type="ECO:0000313" key="4">
    <source>
        <dbReference type="EMBL" id="CAK9140613.1"/>
    </source>
</evidence>
<dbReference type="SMART" id="SM00558">
    <property type="entry name" value="JmjC"/>
    <property type="match status" value="1"/>
</dbReference>
<dbReference type="Gene3D" id="2.60.120.650">
    <property type="entry name" value="Cupin"/>
    <property type="match status" value="1"/>
</dbReference>
<dbReference type="SUPFAM" id="SSF51197">
    <property type="entry name" value="Clavaminate synthase-like"/>
    <property type="match status" value="1"/>
</dbReference>
<dbReference type="PANTHER" id="PTHR10694:SF54">
    <property type="entry name" value="INACTIVE LYSINE-SPECIFIC DEMETHYLASE JMJ19-RELATED"/>
    <property type="match status" value="1"/>
</dbReference>
<dbReference type="InterPro" id="IPR004198">
    <property type="entry name" value="Znf_C5HC2"/>
</dbReference>
<dbReference type="SMART" id="SM00545">
    <property type="entry name" value="JmjN"/>
    <property type="match status" value="1"/>
</dbReference>
<dbReference type="PROSITE" id="PS51183">
    <property type="entry name" value="JMJN"/>
    <property type="match status" value="1"/>
</dbReference>
<sequence>MIFSNHQLILLEQVSARWRPEETCMPILEEAPAFHPTEEEFKDTLKYVESIRQQAEQYGICRIIPPPSWQPPCLIKEKNTWERSKFTSRVQRIQKLYSERKQGGMDEKMNAKRKRITRTGSEIGSGDGCTTDLDETGHCTAGLEFEHGPKFTLESFNKYADDFKSKYFRMKDEVTDLNMNSTMFQEQWEPSVENIEGEYWRILEIPSEAIEVLYGADMETRIFGSGFPIISNSLETPQYPEYVESGWNLNNTPKLPGSLLAFESCDTSSILLPRLQVGMCFSSLFWKIEEHRLYSLCYMHLGAPNIWYAVPGRNSFKFEATVKKNFPEILEHPELVHKLVSQLSPSTLKSEGIPVYRCMQYPGEFVLVFPGAYHSGFGCGFNCSETVHFAPFDWLPHGQNAVELYSEKHRKTSISHDKMLLGAAREAVRAQWELSLIRKNSVNNLRWKNVCGKDGILAKALKSRLKQEAARREYLCSSSKSQKMEEDFDATLKRECSICLYDLHLSATGCACSPNTYSCLLHSKQLCSCAWSDRFFLFRHEINELNILVEALEGKLSAVYRWARENLGFTLHSTVSKDNVQLSRPCEGHPLLQKQP</sequence>
<feature type="region of interest" description="Disordered" evidence="1">
    <location>
        <begin position="106"/>
        <end position="129"/>
    </location>
</feature>
<evidence type="ECO:0000259" key="3">
    <source>
        <dbReference type="PROSITE" id="PS51184"/>
    </source>
</evidence>
<dbReference type="GO" id="GO:0010468">
    <property type="term" value="P:regulation of gene expression"/>
    <property type="evidence" value="ECO:0007669"/>
    <property type="project" value="UniProtKB-ARBA"/>
</dbReference>
<dbReference type="Pfam" id="PF02928">
    <property type="entry name" value="zf-C5HC2"/>
    <property type="match status" value="1"/>
</dbReference>
<dbReference type="InterPro" id="IPR003347">
    <property type="entry name" value="JmjC_dom"/>
</dbReference>
<gene>
    <name evidence="4" type="ORF">ILEXP_LOCUS8121</name>
</gene>
<dbReference type="AlphaFoldDB" id="A0ABC8R6I3"/>
<keyword evidence="5" id="KW-1185">Reference proteome</keyword>
<protein>
    <submittedName>
        <fullName evidence="4">Uncharacterized protein</fullName>
    </submittedName>
</protein>
<dbReference type="InterPro" id="IPR003349">
    <property type="entry name" value="JmjN"/>
</dbReference>
<evidence type="ECO:0000259" key="2">
    <source>
        <dbReference type="PROSITE" id="PS51183"/>
    </source>
</evidence>
<proteinExistence type="predicted"/>
<feature type="domain" description="JmjC" evidence="3">
    <location>
        <begin position="241"/>
        <end position="406"/>
    </location>
</feature>
<accession>A0ABC8R6I3</accession>
<dbReference type="Pfam" id="PF02373">
    <property type="entry name" value="JmjC"/>
    <property type="match status" value="1"/>
</dbReference>
<evidence type="ECO:0000256" key="1">
    <source>
        <dbReference type="SAM" id="MobiDB-lite"/>
    </source>
</evidence>
<name>A0ABC8R6I3_9AQUA</name>
<evidence type="ECO:0000313" key="5">
    <source>
        <dbReference type="Proteomes" id="UP001642360"/>
    </source>
</evidence>
<reference evidence="4 5" key="1">
    <citation type="submission" date="2024-02" db="EMBL/GenBank/DDBJ databases">
        <authorList>
            <person name="Vignale AGUSTIN F."/>
            <person name="Sosa J E."/>
            <person name="Modenutti C."/>
        </authorList>
    </citation>
    <scope>NUCLEOTIDE SEQUENCE [LARGE SCALE GENOMIC DNA]</scope>
</reference>